<gene>
    <name evidence="2" type="ORF">AX774_g7252</name>
</gene>
<protein>
    <submittedName>
        <fullName evidence="2">Uncharacterized protein</fullName>
    </submittedName>
</protein>
<feature type="transmembrane region" description="Helical" evidence="1">
    <location>
        <begin position="20"/>
        <end position="40"/>
    </location>
</feature>
<keyword evidence="1" id="KW-1133">Transmembrane helix</keyword>
<dbReference type="EMBL" id="LSSK01001582">
    <property type="protein sequence ID" value="OMH79336.1"/>
    <property type="molecule type" value="Genomic_DNA"/>
</dbReference>
<dbReference type="AlphaFoldDB" id="A0A1R1PEE9"/>
<evidence type="ECO:0000256" key="1">
    <source>
        <dbReference type="SAM" id="Phobius"/>
    </source>
</evidence>
<name>A0A1R1PEE9_ZANCU</name>
<evidence type="ECO:0000313" key="2">
    <source>
        <dbReference type="EMBL" id="OMH79336.1"/>
    </source>
</evidence>
<sequence>MQQLSPCIMLHHYHCKLTRLNLISLSILKLCLSLLLLLSADFGLINFNANVCFVTRCSAMHTLLNVPFPNVDLITKSPILCSFFSRKVLPLSTRLSHSPPPFCPPSTLPPCPWP</sequence>
<comment type="caution">
    <text evidence="2">The sequence shown here is derived from an EMBL/GenBank/DDBJ whole genome shotgun (WGS) entry which is preliminary data.</text>
</comment>
<keyword evidence="1" id="KW-0472">Membrane</keyword>
<evidence type="ECO:0000313" key="3">
    <source>
        <dbReference type="Proteomes" id="UP000188320"/>
    </source>
</evidence>
<proteinExistence type="predicted"/>
<reference evidence="3" key="1">
    <citation type="submission" date="2017-01" db="EMBL/GenBank/DDBJ databases">
        <authorList>
            <person name="Wang Y."/>
            <person name="White M."/>
            <person name="Kvist S."/>
            <person name="Moncalvo J.-M."/>
        </authorList>
    </citation>
    <scope>NUCLEOTIDE SEQUENCE [LARGE SCALE GENOMIC DNA]</scope>
    <source>
        <strain evidence="3">COL-18-3</strain>
    </source>
</reference>
<accession>A0A1R1PEE9</accession>
<dbReference type="Proteomes" id="UP000188320">
    <property type="component" value="Unassembled WGS sequence"/>
</dbReference>
<organism evidence="2 3">
    <name type="scientific">Zancudomyces culisetae</name>
    <name type="common">Gut fungus</name>
    <name type="synonym">Smittium culisetae</name>
    <dbReference type="NCBI Taxonomy" id="1213189"/>
    <lineage>
        <taxon>Eukaryota</taxon>
        <taxon>Fungi</taxon>
        <taxon>Fungi incertae sedis</taxon>
        <taxon>Zoopagomycota</taxon>
        <taxon>Kickxellomycotina</taxon>
        <taxon>Harpellomycetes</taxon>
        <taxon>Harpellales</taxon>
        <taxon>Legeriomycetaceae</taxon>
        <taxon>Zancudomyces</taxon>
    </lineage>
</organism>
<keyword evidence="1" id="KW-0812">Transmembrane</keyword>
<keyword evidence="3" id="KW-1185">Reference proteome</keyword>